<dbReference type="Proteomes" id="UP001154282">
    <property type="component" value="Unassembled WGS sequence"/>
</dbReference>
<protein>
    <recommendedName>
        <fullName evidence="1">F-box domain-containing protein</fullName>
    </recommendedName>
</protein>
<sequence>MTMGRKRTTAALAQKLPENIIVDILFKLPARSLSRFRLLSRKYLSLLQSPDFITAHARDSCLNRAGVLVLAESISGKKEALFLPPVIPPDNNSNGTSIEPVKKNGFTDFPLPFLKGYSEFGEEPKLRYAGSFNGLVCLIHHRWGEYWVLWNPATSQFSFAPPPILPQRDCFCNGARPHRVIAGFGYDSAVGDYKSVRVSWWTEDGGGVQVEVLSWAKRSWTEIQDRSLDTILTVKRQGSWSFQNLPVATSNGGVYWMDTGTGMVLCFKLHDEKLEWISTPDDAAAAASWSVLRTINVWKGSLAMFVLPVQDSLLSVWLFDEGESSWSTLLTIPLQGSPCIPEAIWRVNGERLFLLYVNCIACDSTGGARLKLPFHVISRAFEFAETLVPIPGS</sequence>
<dbReference type="PANTHER" id="PTHR31672">
    <property type="entry name" value="BNACNNG10540D PROTEIN"/>
    <property type="match status" value="1"/>
</dbReference>
<evidence type="ECO:0000259" key="1">
    <source>
        <dbReference type="PROSITE" id="PS50181"/>
    </source>
</evidence>
<dbReference type="EMBL" id="CAMGYJ010000003">
    <property type="protein sequence ID" value="CAI0396427.1"/>
    <property type="molecule type" value="Genomic_DNA"/>
</dbReference>
<proteinExistence type="predicted"/>
<dbReference type="InterPro" id="IPR013187">
    <property type="entry name" value="F-box-assoc_dom_typ3"/>
</dbReference>
<keyword evidence="3" id="KW-1185">Reference proteome</keyword>
<dbReference type="Pfam" id="PF00646">
    <property type="entry name" value="F-box"/>
    <property type="match status" value="1"/>
</dbReference>
<dbReference type="InterPro" id="IPR017451">
    <property type="entry name" value="F-box-assoc_interact_dom"/>
</dbReference>
<gene>
    <name evidence="2" type="ORF">LITE_LOCUS9108</name>
</gene>
<dbReference type="InterPro" id="IPR001810">
    <property type="entry name" value="F-box_dom"/>
</dbReference>
<reference evidence="2" key="1">
    <citation type="submission" date="2022-08" db="EMBL/GenBank/DDBJ databases">
        <authorList>
            <person name="Gutierrez-Valencia J."/>
        </authorList>
    </citation>
    <scope>NUCLEOTIDE SEQUENCE</scope>
</reference>
<dbReference type="AlphaFoldDB" id="A0AAV0IHJ8"/>
<organism evidence="2 3">
    <name type="scientific">Linum tenue</name>
    <dbReference type="NCBI Taxonomy" id="586396"/>
    <lineage>
        <taxon>Eukaryota</taxon>
        <taxon>Viridiplantae</taxon>
        <taxon>Streptophyta</taxon>
        <taxon>Embryophyta</taxon>
        <taxon>Tracheophyta</taxon>
        <taxon>Spermatophyta</taxon>
        <taxon>Magnoliopsida</taxon>
        <taxon>eudicotyledons</taxon>
        <taxon>Gunneridae</taxon>
        <taxon>Pentapetalae</taxon>
        <taxon>rosids</taxon>
        <taxon>fabids</taxon>
        <taxon>Malpighiales</taxon>
        <taxon>Linaceae</taxon>
        <taxon>Linum</taxon>
    </lineage>
</organism>
<accession>A0AAV0IHJ8</accession>
<dbReference type="Pfam" id="PF08268">
    <property type="entry name" value="FBA_3"/>
    <property type="match status" value="1"/>
</dbReference>
<evidence type="ECO:0000313" key="2">
    <source>
        <dbReference type="EMBL" id="CAI0396427.1"/>
    </source>
</evidence>
<comment type="caution">
    <text evidence="2">The sequence shown here is derived from an EMBL/GenBank/DDBJ whole genome shotgun (WGS) entry which is preliminary data.</text>
</comment>
<dbReference type="NCBIfam" id="TIGR01640">
    <property type="entry name" value="F_box_assoc_1"/>
    <property type="match status" value="1"/>
</dbReference>
<dbReference type="PANTHER" id="PTHR31672:SF13">
    <property type="entry name" value="F-BOX PROTEIN CPR30-LIKE"/>
    <property type="match status" value="1"/>
</dbReference>
<dbReference type="PROSITE" id="PS50181">
    <property type="entry name" value="FBOX"/>
    <property type="match status" value="1"/>
</dbReference>
<feature type="domain" description="F-box" evidence="1">
    <location>
        <begin position="10"/>
        <end position="57"/>
    </location>
</feature>
<name>A0AAV0IHJ8_9ROSI</name>
<dbReference type="InterPro" id="IPR050796">
    <property type="entry name" value="SCF_F-box_component"/>
</dbReference>
<evidence type="ECO:0000313" key="3">
    <source>
        <dbReference type="Proteomes" id="UP001154282"/>
    </source>
</evidence>
<dbReference type="SUPFAM" id="SSF81383">
    <property type="entry name" value="F-box domain"/>
    <property type="match status" value="1"/>
</dbReference>
<dbReference type="InterPro" id="IPR036047">
    <property type="entry name" value="F-box-like_dom_sf"/>
</dbReference>